<dbReference type="Proteomes" id="UP001498476">
    <property type="component" value="Unassembled WGS sequence"/>
</dbReference>
<reference evidence="2 3" key="1">
    <citation type="journal article" date="2025" name="Microbiol. Resour. Announc.">
        <title>Draft genome sequences for Neonectria magnoliae and Neonectria punicea, canker pathogens of Liriodendron tulipifera and Acer saccharum in West Virginia.</title>
        <authorList>
            <person name="Petronek H.M."/>
            <person name="Kasson M.T."/>
            <person name="Metheny A.M."/>
            <person name="Stauder C.M."/>
            <person name="Lovett B."/>
            <person name="Lynch S.C."/>
            <person name="Garnas J.R."/>
            <person name="Kasson L.R."/>
            <person name="Stajich J.E."/>
        </authorList>
    </citation>
    <scope>NUCLEOTIDE SEQUENCE [LARGE SCALE GENOMIC DNA]</scope>
    <source>
        <strain evidence="2 3">NRRL 64653</strain>
    </source>
</reference>
<keyword evidence="3" id="KW-1185">Reference proteome</keyword>
<evidence type="ECO:0000313" key="3">
    <source>
        <dbReference type="Proteomes" id="UP001498476"/>
    </source>
</evidence>
<dbReference type="InterPro" id="IPR015943">
    <property type="entry name" value="WD40/YVTN_repeat-like_dom_sf"/>
</dbReference>
<organism evidence="2 3">
    <name type="scientific">Neonectria punicea</name>
    <dbReference type="NCBI Taxonomy" id="979145"/>
    <lineage>
        <taxon>Eukaryota</taxon>
        <taxon>Fungi</taxon>
        <taxon>Dikarya</taxon>
        <taxon>Ascomycota</taxon>
        <taxon>Pezizomycotina</taxon>
        <taxon>Sordariomycetes</taxon>
        <taxon>Hypocreomycetidae</taxon>
        <taxon>Hypocreales</taxon>
        <taxon>Nectriaceae</taxon>
        <taxon>Neonectria</taxon>
    </lineage>
</organism>
<accession>A0ABR1GTK0</accession>
<evidence type="ECO:0000259" key="1">
    <source>
        <dbReference type="Pfam" id="PF10433"/>
    </source>
</evidence>
<gene>
    <name evidence="2" type="primary">RSE1_2</name>
    <name evidence="2" type="ORF">QQX98_008965</name>
</gene>
<dbReference type="EMBL" id="JAZAVJ010000171">
    <property type="protein sequence ID" value="KAK7408843.1"/>
    <property type="molecule type" value="Genomic_DNA"/>
</dbReference>
<dbReference type="Gene3D" id="2.130.10.10">
    <property type="entry name" value="YVTN repeat-like/Quinoprotein amine dehydrogenase"/>
    <property type="match status" value="2"/>
</dbReference>
<name>A0ABR1GTK0_9HYPO</name>
<protein>
    <submittedName>
        <fullName evidence="2">Pre-mRNA-splicing factor rse1</fullName>
    </submittedName>
</protein>
<feature type="domain" description="RSE1/DDB1/CPSF1 first beta-propeller" evidence="1">
    <location>
        <begin position="3"/>
        <end position="145"/>
    </location>
</feature>
<proteinExistence type="predicted"/>
<dbReference type="Pfam" id="PF10433">
    <property type="entry name" value="Beta-prop_RSE1_1st"/>
    <property type="match status" value="1"/>
</dbReference>
<evidence type="ECO:0000313" key="2">
    <source>
        <dbReference type="EMBL" id="KAK7408843.1"/>
    </source>
</evidence>
<dbReference type="InterPro" id="IPR018846">
    <property type="entry name" value="Beta-prop_RSE1/DDB1/CPSF1_1st"/>
</dbReference>
<dbReference type="InterPro" id="IPR050358">
    <property type="entry name" value="RSE1/DDB1/CFT1"/>
</dbReference>
<sequence>MQTITAQFSGTKEQHILTASGSLLTLLRAHPTLGTVETLVSYDVLSIIRSVALFRPAGSARDYIIVATDSGRIAILEYLATENRFSRILLESFGRSGVRRLVPGQYVAADPKGRACMIASIEKNKLVYVLIRDSQVELTMSSPLETEDGDIFKVTLDMQESEGSLKREAWRIKIKYFDPIPVASSLSILKSGFLFLAAEFGSHRFYQFEKLGDEDEEPEFTSDKFPTDSLAFYEPIYFRPRLLENLILVQDIDSLSPLLDLKVEFNGKRCATNSFSMWQWCKEPLSGARA</sequence>
<dbReference type="PANTHER" id="PTHR10644">
    <property type="entry name" value="DNA REPAIR/RNA PROCESSING CPSF FAMILY"/>
    <property type="match status" value="1"/>
</dbReference>
<comment type="caution">
    <text evidence="2">The sequence shown here is derived from an EMBL/GenBank/DDBJ whole genome shotgun (WGS) entry which is preliminary data.</text>
</comment>